<dbReference type="InterPro" id="IPR006674">
    <property type="entry name" value="HD_domain"/>
</dbReference>
<dbReference type="SUPFAM" id="SSF109604">
    <property type="entry name" value="HD-domain/PDEase-like"/>
    <property type="match status" value="1"/>
</dbReference>
<feature type="non-terminal residue" evidence="2">
    <location>
        <position position="227"/>
    </location>
</feature>
<dbReference type="Gene3D" id="1.10.3210.10">
    <property type="entry name" value="Hypothetical protein af1432"/>
    <property type="match status" value="1"/>
</dbReference>
<proteinExistence type="predicted"/>
<feature type="domain" description="HD/PDEase" evidence="1">
    <location>
        <begin position="75"/>
        <end position="165"/>
    </location>
</feature>
<dbReference type="Pfam" id="PF01966">
    <property type="entry name" value="HD"/>
    <property type="match status" value="1"/>
</dbReference>
<comment type="caution">
    <text evidence="2">The sequence shown here is derived from an EMBL/GenBank/DDBJ whole genome shotgun (WGS) entry which is preliminary data.</text>
</comment>
<dbReference type="PANTHER" id="PTHR11373">
    <property type="entry name" value="DEOXYNUCLEOSIDE TRIPHOSPHATE TRIPHOSPHOHYDROLASE"/>
    <property type="match status" value="1"/>
</dbReference>
<reference evidence="2" key="1">
    <citation type="journal article" date="2014" name="Front. Microbiol.">
        <title>High frequency of phylogenetically diverse reductive dehalogenase-homologous genes in deep subseafloor sedimentary metagenomes.</title>
        <authorList>
            <person name="Kawai M."/>
            <person name="Futagami T."/>
            <person name="Toyoda A."/>
            <person name="Takaki Y."/>
            <person name="Nishi S."/>
            <person name="Hori S."/>
            <person name="Arai W."/>
            <person name="Tsubouchi T."/>
            <person name="Morono Y."/>
            <person name="Uchiyama I."/>
            <person name="Ito T."/>
            <person name="Fujiyama A."/>
            <person name="Inagaki F."/>
            <person name="Takami H."/>
        </authorList>
    </citation>
    <scope>NUCLEOTIDE SEQUENCE</scope>
    <source>
        <strain evidence="2">Expedition CK06-06</strain>
    </source>
</reference>
<dbReference type="AlphaFoldDB" id="X1CJQ5"/>
<dbReference type="InterPro" id="IPR003607">
    <property type="entry name" value="HD/PDEase_dom"/>
</dbReference>
<dbReference type="InterPro" id="IPR050135">
    <property type="entry name" value="dGTPase-like"/>
</dbReference>
<dbReference type="PANTHER" id="PTHR11373:SF4">
    <property type="entry name" value="DEOXYNUCLEOSIDE TRIPHOSPHATE TRIPHOSPHOHYDROLASE SAMHD1"/>
    <property type="match status" value="1"/>
</dbReference>
<dbReference type="SMART" id="SM00471">
    <property type="entry name" value="HDc"/>
    <property type="match status" value="1"/>
</dbReference>
<dbReference type="GO" id="GO:0008832">
    <property type="term" value="F:dGTPase activity"/>
    <property type="evidence" value="ECO:0007669"/>
    <property type="project" value="TreeGrafter"/>
</dbReference>
<sequence>MGILESCLKKNDEKWFELSDPEKKKYPEKDKLLNDPVYGTMRLTKPLVFLIDLPCFQRLRRIRQLGFSDLVYPGAHHTRFEHSIGTAHLSKLFLSNMKNRDEDLEHILSPETMLESQIASLYHDIGHLPYSHVTETLLDGEKEILDLKESQRLENVKPHEILSSEFVKGKYISTAIELINKKMGFNLHPESISGLILGKAPKNGKQNRFLGQLLHGAVDVDRIDYLF</sequence>
<dbReference type="CDD" id="cd00077">
    <property type="entry name" value="HDc"/>
    <property type="match status" value="1"/>
</dbReference>
<evidence type="ECO:0000259" key="1">
    <source>
        <dbReference type="SMART" id="SM00471"/>
    </source>
</evidence>
<gene>
    <name evidence="2" type="ORF">S01H4_26385</name>
</gene>
<dbReference type="EMBL" id="BART01012716">
    <property type="protein sequence ID" value="GAG84441.1"/>
    <property type="molecule type" value="Genomic_DNA"/>
</dbReference>
<evidence type="ECO:0000313" key="2">
    <source>
        <dbReference type="EMBL" id="GAG84441.1"/>
    </source>
</evidence>
<dbReference type="GO" id="GO:0006203">
    <property type="term" value="P:dGTP catabolic process"/>
    <property type="evidence" value="ECO:0007669"/>
    <property type="project" value="TreeGrafter"/>
</dbReference>
<protein>
    <recommendedName>
        <fullName evidence="1">HD/PDEase domain-containing protein</fullName>
    </recommendedName>
</protein>
<accession>X1CJQ5</accession>
<organism evidence="2">
    <name type="scientific">marine sediment metagenome</name>
    <dbReference type="NCBI Taxonomy" id="412755"/>
    <lineage>
        <taxon>unclassified sequences</taxon>
        <taxon>metagenomes</taxon>
        <taxon>ecological metagenomes</taxon>
    </lineage>
</organism>
<name>X1CJQ5_9ZZZZ</name>